<keyword evidence="5" id="KW-1185">Reference proteome</keyword>
<proteinExistence type="predicted"/>
<dbReference type="PRINTS" id="PR01713">
    <property type="entry name" value="NUCEPIMERASE"/>
</dbReference>
<name>A0ABU2Y5E4_9FLAO</name>
<feature type="region of interest" description="Disordered" evidence="2">
    <location>
        <begin position="248"/>
        <end position="267"/>
    </location>
</feature>
<evidence type="ECO:0000259" key="3">
    <source>
        <dbReference type="Pfam" id="PF01370"/>
    </source>
</evidence>
<keyword evidence="1" id="KW-0520">NAD</keyword>
<dbReference type="RefSeq" id="WP_311592136.1">
    <property type="nucleotide sequence ID" value="NZ_JAVRHV010000001.1"/>
</dbReference>
<protein>
    <submittedName>
        <fullName evidence="4">GDP-mannose 4,6-dehydratase</fullName>
        <ecNumber evidence="4">4.2.1.47</ecNumber>
    </submittedName>
</protein>
<comment type="caution">
    <text evidence="4">The sequence shown here is derived from an EMBL/GenBank/DDBJ whole genome shotgun (WGS) entry which is preliminary data.</text>
</comment>
<dbReference type="InterPro" id="IPR001509">
    <property type="entry name" value="Epimerase_deHydtase"/>
</dbReference>
<evidence type="ECO:0000313" key="4">
    <source>
        <dbReference type="EMBL" id="MDT0552283.1"/>
    </source>
</evidence>
<dbReference type="EMBL" id="JAVRHV010000001">
    <property type="protein sequence ID" value="MDT0552283.1"/>
    <property type="molecule type" value="Genomic_DNA"/>
</dbReference>
<sequence length="353" mass="40040">MKKNKKVLITGVAGFIGFHLAKKLVAEGLDVVGIDNLNDYYDPNLKLTRLQELDVDTADLNDLDRREGLVSFVKMDLQDKESMIQLFENERFDFVVNLAAQAGVRHSLTHPQDYVDNNITGFLNVLECCRAYPIAHLVFASSSSVYGLSEAIPFNEDDSTDHPLAIYAASKKANEMMAHSYAHLFNVPSTGLRFFTVYGPWGRPDMALYIFTKAMTEGKEFEVFNNGDMSRDFTYVADIVESIKRLLPKPPQKNNPNFDAEKPTPSKSKATYQIFNIGNNAPVQLMDYVHAIEKELGVKGKIVFKPLQPGDVTRTYANVESLFEYIDFKPETKVEEGIKKFVEFYREYHNLQS</sequence>
<dbReference type="Pfam" id="PF01370">
    <property type="entry name" value="Epimerase"/>
    <property type="match status" value="1"/>
</dbReference>
<dbReference type="PANTHER" id="PTHR43574">
    <property type="entry name" value="EPIMERASE-RELATED"/>
    <property type="match status" value="1"/>
</dbReference>
<dbReference type="GO" id="GO:0008446">
    <property type="term" value="F:GDP-mannose 4,6-dehydratase activity"/>
    <property type="evidence" value="ECO:0007669"/>
    <property type="project" value="UniProtKB-EC"/>
</dbReference>
<reference evidence="4 5" key="1">
    <citation type="submission" date="2023-09" db="EMBL/GenBank/DDBJ databases">
        <authorList>
            <person name="Rey-Velasco X."/>
        </authorList>
    </citation>
    <scope>NUCLEOTIDE SEQUENCE [LARGE SCALE GENOMIC DNA]</scope>
    <source>
        <strain evidence="4 5">P050</strain>
    </source>
</reference>
<accession>A0ABU2Y5E4</accession>
<evidence type="ECO:0000256" key="1">
    <source>
        <dbReference type="ARBA" id="ARBA00023027"/>
    </source>
</evidence>
<gene>
    <name evidence="4" type="ORF">RM519_03390</name>
</gene>
<keyword evidence="4" id="KW-0456">Lyase</keyword>
<evidence type="ECO:0000313" key="5">
    <source>
        <dbReference type="Proteomes" id="UP001252186"/>
    </source>
</evidence>
<organism evidence="4 5">
    <name type="scientific">Urechidicola vernalis</name>
    <dbReference type="NCBI Taxonomy" id="3075600"/>
    <lineage>
        <taxon>Bacteria</taxon>
        <taxon>Pseudomonadati</taxon>
        <taxon>Bacteroidota</taxon>
        <taxon>Flavobacteriia</taxon>
        <taxon>Flavobacteriales</taxon>
        <taxon>Flavobacteriaceae</taxon>
        <taxon>Urechidicola</taxon>
    </lineage>
</organism>
<evidence type="ECO:0000256" key="2">
    <source>
        <dbReference type="SAM" id="MobiDB-lite"/>
    </source>
</evidence>
<dbReference type="Gene3D" id="3.40.50.720">
    <property type="entry name" value="NAD(P)-binding Rossmann-like Domain"/>
    <property type="match status" value="1"/>
</dbReference>
<dbReference type="EC" id="4.2.1.47" evidence="4"/>
<dbReference type="InterPro" id="IPR036291">
    <property type="entry name" value="NAD(P)-bd_dom_sf"/>
</dbReference>
<dbReference type="SUPFAM" id="SSF51735">
    <property type="entry name" value="NAD(P)-binding Rossmann-fold domains"/>
    <property type="match status" value="1"/>
</dbReference>
<dbReference type="Proteomes" id="UP001252186">
    <property type="component" value="Unassembled WGS sequence"/>
</dbReference>
<feature type="domain" description="NAD-dependent epimerase/dehydratase" evidence="3">
    <location>
        <begin position="7"/>
        <end position="254"/>
    </location>
</feature>